<feature type="region of interest" description="Disordered" evidence="1">
    <location>
        <begin position="1"/>
        <end position="20"/>
    </location>
</feature>
<feature type="compositionally biased region" description="Basic and acidic residues" evidence="1">
    <location>
        <begin position="1"/>
        <end position="16"/>
    </location>
</feature>
<evidence type="ECO:0000313" key="2">
    <source>
        <dbReference type="EMBL" id="MCQ1538850.1"/>
    </source>
</evidence>
<dbReference type="AlphaFoldDB" id="A0ABD4TNI0"/>
<evidence type="ECO:0000256" key="1">
    <source>
        <dbReference type="SAM" id="MobiDB-lite"/>
    </source>
</evidence>
<organism evidence="2 3">
    <name type="scientific">Methanocalculus taiwanensis</name>
    <dbReference type="NCBI Taxonomy" id="106207"/>
    <lineage>
        <taxon>Archaea</taxon>
        <taxon>Methanobacteriati</taxon>
        <taxon>Methanobacteriota</taxon>
        <taxon>Stenosarchaea group</taxon>
        <taxon>Methanomicrobia</taxon>
        <taxon>Methanomicrobiales</taxon>
        <taxon>Methanocalculaceae</taxon>
        <taxon>Methanocalculus</taxon>
    </lineage>
</organism>
<sequence length="255" mass="28604">MSAPERVPEHTNEGDTHNTAGQRYIPISTLVRTSVCPVRVYLERYEVIMEPPEYTVAKQVGYHLNGLSDADTETIWEEIRLVRPDIDDSMKEYLKGCIAACRGLAWEEPVAADVSCTNSKYGISGRIDWIFSSKPLIGILRATRAPTYGVWKQDRIRAAAYLLAAEEMAELNSVWRSPPSEVRIAYIPSGVVRTVAPTASDRRSLLAALRKAEAIYCGKTPQPPPDAPCDRCPKRESCTRGAREPQTLFDRFFRK</sequence>
<dbReference type="RefSeq" id="WP_255332805.1">
    <property type="nucleotide sequence ID" value="NZ_VOTZ01000015.1"/>
</dbReference>
<keyword evidence="3" id="KW-1185">Reference proteome</keyword>
<dbReference type="EMBL" id="VOTZ01000015">
    <property type="protein sequence ID" value="MCQ1538850.1"/>
    <property type="molecule type" value="Genomic_DNA"/>
</dbReference>
<dbReference type="InterPro" id="IPR011604">
    <property type="entry name" value="PDDEXK-like_dom_sf"/>
</dbReference>
<accession>A0ABD4TNI0</accession>
<dbReference type="Proteomes" id="UP001524383">
    <property type="component" value="Unassembled WGS sequence"/>
</dbReference>
<comment type="caution">
    <text evidence="2">The sequence shown here is derived from an EMBL/GenBank/DDBJ whole genome shotgun (WGS) entry which is preliminary data.</text>
</comment>
<proteinExistence type="predicted"/>
<name>A0ABD4TNI0_9EURY</name>
<gene>
    <name evidence="2" type="ORF">FTO68_07615</name>
</gene>
<evidence type="ECO:0000313" key="3">
    <source>
        <dbReference type="Proteomes" id="UP001524383"/>
    </source>
</evidence>
<reference evidence="2 3" key="1">
    <citation type="submission" date="2019-08" db="EMBL/GenBank/DDBJ databases">
        <authorList>
            <person name="Chen S.-C."/>
            <person name="Lai M.-C."/>
            <person name="You Y.-T."/>
        </authorList>
    </citation>
    <scope>NUCLEOTIDE SEQUENCE [LARGE SCALE GENOMIC DNA]</scope>
    <source>
        <strain evidence="2 3">P2F9704a</strain>
    </source>
</reference>
<dbReference type="Gene3D" id="3.90.320.10">
    <property type="match status" value="1"/>
</dbReference>
<protein>
    <submittedName>
        <fullName evidence="2">Recombinase RecB</fullName>
    </submittedName>
</protein>